<evidence type="ECO:0000313" key="2">
    <source>
        <dbReference type="Proteomes" id="UP001060336"/>
    </source>
</evidence>
<name>A0A9J7AUV5_9PROT</name>
<evidence type="ECO:0000313" key="1">
    <source>
        <dbReference type="EMBL" id="UUX51531.1"/>
    </source>
</evidence>
<sequence length="281" mass="29518">MRTVTHPGPVAEERQEILPAEGRPVALTLKAGLPFEDAVGEAMAAEGLDGAWLEIEEAIVSCLDYVIPALSPDADHVAWYSNIHSFGGPGRIERLGMMVGRENGASFLHGHGLWAPTGGEIAMGHILAPRTMLAAPTVARGIGLTGARFERRPDPETNFTLFRPSGNARNAEDSEYALVRLAPNQDFTGALDTACAGLGWDGARVHGLGSLIGATFEGGSVLGSLPTEFLILDAEARAEGQSGPGPEIAIVGTEGGDIREGALKRGENAVLITAELLLERR</sequence>
<reference evidence="1" key="1">
    <citation type="submission" date="2022-08" db="EMBL/GenBank/DDBJ databases">
        <title>Nisaea acidiphila sp. nov., isolated from a marine algal debris and emended description of the genus Nisaea Urios et al. 2008.</title>
        <authorList>
            <person name="Kwon K."/>
        </authorList>
    </citation>
    <scope>NUCLEOTIDE SEQUENCE</scope>
    <source>
        <strain evidence="1">MEBiC11861</strain>
    </source>
</reference>
<dbReference type="Gene3D" id="3.30.1330.80">
    <property type="entry name" value="Hypothetical protein, similar to alpha- acetolactate decarboxylase, domain 2"/>
    <property type="match status" value="1"/>
</dbReference>
<protein>
    <recommendedName>
        <fullName evidence="3">DUF296 domain-containing protein</fullName>
    </recommendedName>
</protein>
<dbReference type="AlphaFoldDB" id="A0A9J7AUV5"/>
<evidence type="ECO:0008006" key="3">
    <source>
        <dbReference type="Google" id="ProtNLM"/>
    </source>
</evidence>
<dbReference type="RefSeq" id="WP_257771078.1">
    <property type="nucleotide sequence ID" value="NZ_CP102480.1"/>
</dbReference>
<gene>
    <name evidence="1" type="ORF">NUH88_07490</name>
</gene>
<keyword evidence="2" id="KW-1185">Reference proteome</keyword>
<dbReference type="SUPFAM" id="SSF117856">
    <property type="entry name" value="AF0104/ALDC/Ptd012-like"/>
    <property type="match status" value="2"/>
</dbReference>
<dbReference type="KEGG" id="naci:NUH88_07490"/>
<proteinExistence type="predicted"/>
<organism evidence="1 2">
    <name type="scientific">Nisaea acidiphila</name>
    <dbReference type="NCBI Taxonomy" id="1862145"/>
    <lineage>
        <taxon>Bacteria</taxon>
        <taxon>Pseudomonadati</taxon>
        <taxon>Pseudomonadota</taxon>
        <taxon>Alphaproteobacteria</taxon>
        <taxon>Rhodospirillales</taxon>
        <taxon>Thalassobaculaceae</taxon>
        <taxon>Nisaea</taxon>
    </lineage>
</organism>
<accession>A0A9J7AUV5</accession>
<dbReference type="Proteomes" id="UP001060336">
    <property type="component" value="Chromosome"/>
</dbReference>
<dbReference type="EMBL" id="CP102480">
    <property type="protein sequence ID" value="UUX51531.1"/>
    <property type="molecule type" value="Genomic_DNA"/>
</dbReference>